<dbReference type="InterPro" id="IPR036389">
    <property type="entry name" value="RNase_III_sf"/>
</dbReference>
<dbReference type="GO" id="GO:0003723">
    <property type="term" value="F:RNA binding"/>
    <property type="evidence" value="ECO:0007669"/>
    <property type="project" value="UniProtKB-KW"/>
</dbReference>
<keyword evidence="5" id="KW-0255">Endonuclease</keyword>
<dbReference type="CDD" id="cd00593">
    <property type="entry name" value="RIBOc"/>
    <property type="match status" value="2"/>
</dbReference>
<evidence type="ECO:0000256" key="3">
    <source>
        <dbReference type="ARBA" id="ARBA00022722"/>
    </source>
</evidence>
<evidence type="ECO:0000313" key="11">
    <source>
        <dbReference type="Proteomes" id="UP000288805"/>
    </source>
</evidence>
<organism evidence="10 11">
    <name type="scientific">Vitis vinifera</name>
    <name type="common">Grape</name>
    <dbReference type="NCBI Taxonomy" id="29760"/>
    <lineage>
        <taxon>Eukaryota</taxon>
        <taxon>Viridiplantae</taxon>
        <taxon>Streptophyta</taxon>
        <taxon>Embryophyta</taxon>
        <taxon>Tracheophyta</taxon>
        <taxon>Spermatophyta</taxon>
        <taxon>Magnoliopsida</taxon>
        <taxon>eudicotyledons</taxon>
        <taxon>Gunneridae</taxon>
        <taxon>Pentapetalae</taxon>
        <taxon>rosids</taxon>
        <taxon>Vitales</taxon>
        <taxon>Vitaceae</taxon>
        <taxon>Viteae</taxon>
        <taxon>Vitis</taxon>
    </lineage>
</organism>
<evidence type="ECO:0000256" key="5">
    <source>
        <dbReference type="ARBA" id="ARBA00022759"/>
    </source>
</evidence>
<gene>
    <name evidence="10" type="primary">DCL4_0</name>
    <name evidence="10" type="ORF">CK203_080496</name>
</gene>
<dbReference type="Pfam" id="PF00636">
    <property type="entry name" value="Ribonuclease_3"/>
    <property type="match status" value="2"/>
</dbReference>
<dbReference type="PROSITE" id="PS00517">
    <property type="entry name" value="RNASE_3_1"/>
    <property type="match status" value="1"/>
</dbReference>
<comment type="cofactor">
    <cofactor evidence="1">
        <name>Mn(2+)</name>
        <dbReference type="ChEBI" id="CHEBI:29035"/>
    </cofactor>
</comment>
<comment type="caution">
    <text evidence="10">The sequence shown here is derived from an EMBL/GenBank/DDBJ whole genome shotgun (WGS) entry which is preliminary data.</text>
</comment>
<evidence type="ECO:0000256" key="6">
    <source>
        <dbReference type="ARBA" id="ARBA00022801"/>
    </source>
</evidence>
<dbReference type="GO" id="GO:0004525">
    <property type="term" value="F:ribonuclease III activity"/>
    <property type="evidence" value="ECO:0007669"/>
    <property type="project" value="InterPro"/>
</dbReference>
<evidence type="ECO:0000313" key="10">
    <source>
        <dbReference type="EMBL" id="RVW43698.1"/>
    </source>
</evidence>
<dbReference type="Gene3D" id="1.10.1520.10">
    <property type="entry name" value="Ribonuclease III domain"/>
    <property type="match status" value="2"/>
</dbReference>
<sequence>MHRLENLLVAIELKNMLSASFPEGAEITAHRVLEALTTEKCLERFSLERLEVLGDAFLKFAVGRRLFLLYDALDEGELTRRRSNVVNNSNLFKLAVRRNLQSKILNESLDIYVSETAVTEVVYIRDQSFDPGQFFALGHRCPRICEKETEMAIHSRCGKTPTTEVRCSKCHHWLHKKTIADVVEALVGAFIVDSGFKAATVFLKWIGIQVDFEAFQVINACISSTSYMQLASSTDVPALEKLLGHEFLHKGLLLQAIVHPSYNKHGGGCYQRLEFLGDAVLDYLITSYLYSVYPKLKPGQMTDLRSLSVNNKSFANVAVSRSLHEFLICDASSLSEAIKKYVDFIRTPTLDKDLHEGPKCPKVSL</sequence>
<evidence type="ECO:0000256" key="8">
    <source>
        <dbReference type="ARBA" id="ARBA00022884"/>
    </source>
</evidence>
<evidence type="ECO:0000256" key="4">
    <source>
        <dbReference type="ARBA" id="ARBA00022723"/>
    </source>
</evidence>
<evidence type="ECO:0000256" key="1">
    <source>
        <dbReference type="ARBA" id="ARBA00001936"/>
    </source>
</evidence>
<feature type="domain" description="RNase III" evidence="9">
    <location>
        <begin position="236"/>
        <end position="356"/>
    </location>
</feature>
<dbReference type="SUPFAM" id="SSF69065">
    <property type="entry name" value="RNase III domain-like"/>
    <property type="match status" value="2"/>
</dbReference>
<dbReference type="GO" id="GO:0006396">
    <property type="term" value="P:RNA processing"/>
    <property type="evidence" value="ECO:0007669"/>
    <property type="project" value="InterPro"/>
</dbReference>
<proteinExistence type="predicted"/>
<accession>A0A438E7P7</accession>
<dbReference type="Proteomes" id="UP000288805">
    <property type="component" value="Unassembled WGS sequence"/>
</dbReference>
<dbReference type="EMBL" id="QGNW01001369">
    <property type="protein sequence ID" value="RVW43698.1"/>
    <property type="molecule type" value="Genomic_DNA"/>
</dbReference>
<evidence type="ECO:0000259" key="9">
    <source>
        <dbReference type="PROSITE" id="PS50142"/>
    </source>
</evidence>
<keyword evidence="4" id="KW-0479">Metal-binding</keyword>
<protein>
    <submittedName>
        <fullName evidence="10">Dicer-like protein 4</fullName>
    </submittedName>
</protein>
<name>A0A438E7P7_VITVI</name>
<dbReference type="PANTHER" id="PTHR14950:SF15">
    <property type="entry name" value="DICER-LIKE PROTEIN 4"/>
    <property type="match status" value="1"/>
</dbReference>
<dbReference type="GO" id="GO:0046872">
    <property type="term" value="F:metal ion binding"/>
    <property type="evidence" value="ECO:0007669"/>
    <property type="project" value="UniProtKB-KW"/>
</dbReference>
<keyword evidence="3" id="KW-0540">Nuclease</keyword>
<evidence type="ECO:0000256" key="7">
    <source>
        <dbReference type="ARBA" id="ARBA00022842"/>
    </source>
</evidence>
<dbReference type="PANTHER" id="PTHR14950">
    <property type="entry name" value="DICER-RELATED"/>
    <property type="match status" value="1"/>
</dbReference>
<dbReference type="FunFam" id="1.10.1520.10:FF:000004">
    <property type="entry name" value="Endoribonuclease dicer-like 1"/>
    <property type="match status" value="1"/>
</dbReference>
<feature type="domain" description="RNase III" evidence="9">
    <location>
        <begin position="1"/>
        <end position="195"/>
    </location>
</feature>
<keyword evidence="6" id="KW-0378">Hydrolase</keyword>
<dbReference type="SMART" id="SM00535">
    <property type="entry name" value="RIBOc"/>
    <property type="match status" value="2"/>
</dbReference>
<dbReference type="InterPro" id="IPR000999">
    <property type="entry name" value="RNase_III_dom"/>
</dbReference>
<comment type="cofactor">
    <cofactor evidence="2">
        <name>Mg(2+)</name>
        <dbReference type="ChEBI" id="CHEBI:18420"/>
    </cofactor>
</comment>
<dbReference type="AlphaFoldDB" id="A0A438E7P7"/>
<evidence type="ECO:0000256" key="2">
    <source>
        <dbReference type="ARBA" id="ARBA00001946"/>
    </source>
</evidence>
<keyword evidence="8" id="KW-0694">RNA-binding</keyword>
<dbReference type="PROSITE" id="PS50142">
    <property type="entry name" value="RNASE_3_2"/>
    <property type="match status" value="2"/>
</dbReference>
<reference evidence="10 11" key="1">
    <citation type="journal article" date="2018" name="PLoS Genet.">
        <title>Population sequencing reveals clonal diversity and ancestral inbreeding in the grapevine cultivar Chardonnay.</title>
        <authorList>
            <person name="Roach M.J."/>
            <person name="Johnson D.L."/>
            <person name="Bohlmann J."/>
            <person name="van Vuuren H.J."/>
            <person name="Jones S.J."/>
            <person name="Pretorius I.S."/>
            <person name="Schmidt S.A."/>
            <person name="Borneman A.R."/>
        </authorList>
    </citation>
    <scope>NUCLEOTIDE SEQUENCE [LARGE SCALE GENOMIC DNA]</scope>
    <source>
        <strain evidence="11">cv. Chardonnay</strain>
        <tissue evidence="10">Leaf</tissue>
    </source>
</reference>
<keyword evidence="7" id="KW-0460">Magnesium</keyword>